<proteinExistence type="predicted"/>
<organism evidence="1 2">
    <name type="scientific">Artomyces pyxidatus</name>
    <dbReference type="NCBI Taxonomy" id="48021"/>
    <lineage>
        <taxon>Eukaryota</taxon>
        <taxon>Fungi</taxon>
        <taxon>Dikarya</taxon>
        <taxon>Basidiomycota</taxon>
        <taxon>Agaricomycotina</taxon>
        <taxon>Agaricomycetes</taxon>
        <taxon>Russulales</taxon>
        <taxon>Auriscalpiaceae</taxon>
        <taxon>Artomyces</taxon>
    </lineage>
</organism>
<reference evidence="1" key="2">
    <citation type="journal article" date="2022" name="New Phytol.">
        <title>Evolutionary transition to the ectomycorrhizal habit in the genomes of a hyperdiverse lineage of mushroom-forming fungi.</title>
        <authorList>
            <person name="Looney B."/>
            <person name="Miyauchi S."/>
            <person name="Morin E."/>
            <person name="Drula E."/>
            <person name="Courty P.E."/>
            <person name="Kohler A."/>
            <person name="Kuo A."/>
            <person name="LaButti K."/>
            <person name="Pangilinan J."/>
            <person name="Lipzen A."/>
            <person name="Riley R."/>
            <person name="Andreopoulos W."/>
            <person name="He G."/>
            <person name="Johnson J."/>
            <person name="Nolan M."/>
            <person name="Tritt A."/>
            <person name="Barry K.W."/>
            <person name="Grigoriev I.V."/>
            <person name="Nagy L.G."/>
            <person name="Hibbett D."/>
            <person name="Henrissat B."/>
            <person name="Matheny P.B."/>
            <person name="Labbe J."/>
            <person name="Martin F.M."/>
        </authorList>
    </citation>
    <scope>NUCLEOTIDE SEQUENCE</scope>
    <source>
        <strain evidence="1">HHB10654</strain>
    </source>
</reference>
<accession>A0ACB8SYQ3</accession>
<dbReference type="Proteomes" id="UP000814140">
    <property type="component" value="Unassembled WGS sequence"/>
</dbReference>
<dbReference type="EMBL" id="MU277212">
    <property type="protein sequence ID" value="KAI0061580.1"/>
    <property type="molecule type" value="Genomic_DNA"/>
</dbReference>
<comment type="caution">
    <text evidence="1">The sequence shown here is derived from an EMBL/GenBank/DDBJ whole genome shotgun (WGS) entry which is preliminary data.</text>
</comment>
<name>A0ACB8SYQ3_9AGAM</name>
<evidence type="ECO:0000313" key="1">
    <source>
        <dbReference type="EMBL" id="KAI0061580.1"/>
    </source>
</evidence>
<gene>
    <name evidence="1" type="ORF">BV25DRAFT_1900494</name>
</gene>
<sequence>MVAGWFAPWLHVALLAAYPPAREGVGVPEGAPGYLGTAATRQYARGYSRNGRGGELTVSGMEEVWASEDTFGAKHGATGSCNDGNSPLQPPTHSPTIKLKAKGVCRHRLGPDRITTQVIRHKGVVFWLWGMRDRKPVQLGSLLLQGFKAAGRCQARPSTTPFSHSTTTPMAQWADFETFMSFVNRVHFQEVRPTWHDKQWGWLSSAGLFIDDERKWESRWISGLTTVWYCKDVATGEEKVAKFVEHDSDEVKVLQRLSAMRDPAIKSAIFPHHIVDCGEAAMILMPRMETGALARWAHMGGAVTLRAVGDIAAGLSAFHRRGIAVADVDANNMIFEDSGGRGYVIDMGSAIMLPDNYRPGDLIDILTAVRLDNHPPEGLLGVDPLAFDAWGLGLFLCLVSTRVRWAYPEFSELDIFKAGALSELLGMIGRSKRTEVVVDWGGIPQQGTAAEGGLGGENLARLGGLGWVGSVGEYGGDIKAANHARLGKALWAVIHGRGSRDMGRPTRPASGTPNPPPPLDGAAADQANPPGLRRSGLAAGSLFLGNKRTGQEGGTLWRGPEDSAGTQALRASGGACMATGCIALPGFAGSGGLAPPVQAALGQRPRSEARLSRSGEEQAAWPVARATPKPELRGEYPGQCTLYRGEALQEVSRSARVRRWAGWRGRCHDGGSERGWRGGSRGRRSGGRRAAAAAGAGASDMGR</sequence>
<reference evidence="1" key="1">
    <citation type="submission" date="2021-03" db="EMBL/GenBank/DDBJ databases">
        <authorList>
            <consortium name="DOE Joint Genome Institute"/>
            <person name="Ahrendt S."/>
            <person name="Looney B.P."/>
            <person name="Miyauchi S."/>
            <person name="Morin E."/>
            <person name="Drula E."/>
            <person name="Courty P.E."/>
            <person name="Chicoki N."/>
            <person name="Fauchery L."/>
            <person name="Kohler A."/>
            <person name="Kuo A."/>
            <person name="Labutti K."/>
            <person name="Pangilinan J."/>
            <person name="Lipzen A."/>
            <person name="Riley R."/>
            <person name="Andreopoulos W."/>
            <person name="He G."/>
            <person name="Johnson J."/>
            <person name="Barry K.W."/>
            <person name="Grigoriev I.V."/>
            <person name="Nagy L."/>
            <person name="Hibbett D."/>
            <person name="Henrissat B."/>
            <person name="Matheny P.B."/>
            <person name="Labbe J."/>
            <person name="Martin F."/>
        </authorList>
    </citation>
    <scope>NUCLEOTIDE SEQUENCE</scope>
    <source>
        <strain evidence="1">HHB10654</strain>
    </source>
</reference>
<protein>
    <submittedName>
        <fullName evidence="1">Uncharacterized protein</fullName>
    </submittedName>
</protein>
<evidence type="ECO:0000313" key="2">
    <source>
        <dbReference type="Proteomes" id="UP000814140"/>
    </source>
</evidence>
<keyword evidence="2" id="KW-1185">Reference proteome</keyword>